<feature type="compositionally biased region" description="Polar residues" evidence="1">
    <location>
        <begin position="115"/>
        <end position="143"/>
    </location>
</feature>
<evidence type="ECO:0000313" key="3">
    <source>
        <dbReference type="Proteomes" id="UP000050761"/>
    </source>
</evidence>
<reference evidence="2 3" key="1">
    <citation type="submission" date="2018-11" db="EMBL/GenBank/DDBJ databases">
        <authorList>
            <consortium name="Pathogen Informatics"/>
        </authorList>
    </citation>
    <scope>NUCLEOTIDE SEQUENCE [LARGE SCALE GENOMIC DNA]</scope>
</reference>
<proteinExistence type="predicted"/>
<accession>A0A183F830</accession>
<dbReference type="AlphaFoldDB" id="A0A183F830"/>
<feature type="compositionally biased region" description="Polar residues" evidence="1">
    <location>
        <begin position="66"/>
        <end position="85"/>
    </location>
</feature>
<gene>
    <name evidence="2" type="ORF">HPBE_LOCUS2323</name>
</gene>
<keyword evidence="3" id="KW-1185">Reference proteome</keyword>
<evidence type="ECO:0000313" key="4">
    <source>
        <dbReference type="WBParaSite" id="HPBE_0000232201-mRNA-1"/>
    </source>
</evidence>
<evidence type="ECO:0000313" key="2">
    <source>
        <dbReference type="EMBL" id="VDO24507.1"/>
    </source>
</evidence>
<protein>
    <submittedName>
        <fullName evidence="4">Peptidase A2 domain-containing protein</fullName>
    </submittedName>
</protein>
<evidence type="ECO:0000256" key="1">
    <source>
        <dbReference type="SAM" id="MobiDB-lite"/>
    </source>
</evidence>
<sequence>MRQIARRMAPEQAMDFKLGSKLYECLAHWKDSYYMLAALEAPEGQVFQEVRTVALWLERIRIAQKATQTPGNRRQTGAPTSAQQDSAKDGLTNRPPTATAEWSKENRNNNRRSQKPQSIRHNGAQGTQPGGTRQPPNMALTKSSKPHRSGQKQSFATLLESWCAAIAAPDVPTSTRTFGTPCYCTVRIMGTTAKALIDTGSVLSIIPTGFLYPLKEKGEDLDSMVTLLEPPRNRNISDVSGNPMKFLMRLDTQLAFQPGGKSVKVQFLI</sequence>
<dbReference type="OrthoDB" id="5872043at2759"/>
<accession>A0A3P7UQV9</accession>
<dbReference type="Proteomes" id="UP000050761">
    <property type="component" value="Unassembled WGS sequence"/>
</dbReference>
<dbReference type="EMBL" id="UZAH01003375">
    <property type="protein sequence ID" value="VDO24507.1"/>
    <property type="molecule type" value="Genomic_DNA"/>
</dbReference>
<feature type="region of interest" description="Disordered" evidence="1">
    <location>
        <begin position="66"/>
        <end position="153"/>
    </location>
</feature>
<name>A0A183F830_HELPZ</name>
<dbReference type="WBParaSite" id="HPBE_0000232201-mRNA-1">
    <property type="protein sequence ID" value="HPBE_0000232201-mRNA-1"/>
    <property type="gene ID" value="HPBE_0000232201"/>
</dbReference>
<organism evidence="3 4">
    <name type="scientific">Heligmosomoides polygyrus</name>
    <name type="common">Parasitic roundworm</name>
    <dbReference type="NCBI Taxonomy" id="6339"/>
    <lineage>
        <taxon>Eukaryota</taxon>
        <taxon>Metazoa</taxon>
        <taxon>Ecdysozoa</taxon>
        <taxon>Nematoda</taxon>
        <taxon>Chromadorea</taxon>
        <taxon>Rhabditida</taxon>
        <taxon>Rhabditina</taxon>
        <taxon>Rhabditomorpha</taxon>
        <taxon>Strongyloidea</taxon>
        <taxon>Heligmosomidae</taxon>
        <taxon>Heligmosomoides</taxon>
    </lineage>
</organism>
<reference evidence="4" key="2">
    <citation type="submission" date="2019-09" db="UniProtKB">
        <authorList>
            <consortium name="WormBaseParasite"/>
        </authorList>
    </citation>
    <scope>IDENTIFICATION</scope>
</reference>